<dbReference type="InterPro" id="IPR038444">
    <property type="entry name" value="DUF465_sf"/>
</dbReference>
<dbReference type="AlphaFoldDB" id="A0A6J4E0P4"/>
<dbReference type="Gene3D" id="6.10.280.50">
    <property type="match status" value="1"/>
</dbReference>
<dbReference type="KEGG" id="ptw:TUM18999_11200"/>
<evidence type="ECO:0000313" key="1">
    <source>
        <dbReference type="EMBL" id="BCG22929.1"/>
    </source>
</evidence>
<dbReference type="Proteomes" id="UP000509383">
    <property type="component" value="Chromosome"/>
</dbReference>
<evidence type="ECO:0000313" key="3">
    <source>
        <dbReference type="Proteomes" id="UP000509383"/>
    </source>
</evidence>
<organism evidence="1 3">
    <name type="scientific">Pseudomonas tohonis</name>
    <dbReference type="NCBI Taxonomy" id="2725477"/>
    <lineage>
        <taxon>Bacteria</taxon>
        <taxon>Pseudomonadati</taxon>
        <taxon>Pseudomonadota</taxon>
        <taxon>Gammaproteobacteria</taxon>
        <taxon>Pseudomonadales</taxon>
        <taxon>Pseudomonadaceae</taxon>
        <taxon>Pseudomonas</taxon>
    </lineage>
</organism>
<gene>
    <name evidence="1" type="ORF">TUM18999_11200</name>
    <name evidence="2" type="ORF">TUM20286_31360</name>
</gene>
<protein>
    <recommendedName>
        <fullName evidence="5">GTP-binding protein</fullName>
    </recommendedName>
</protein>
<dbReference type="EMBL" id="BQKM01000006">
    <property type="protein sequence ID" value="GJN53384.1"/>
    <property type="molecule type" value="Genomic_DNA"/>
</dbReference>
<proteinExistence type="predicted"/>
<sequence length="79" mass="9503">MPLEHHPLNREFPEYRDTMQEMLQHNVHFSRLAQEYQRLDARIYEVEDGKHALDDLALHSLKMQRVALKDEIAQLLKNH</sequence>
<accession>A0A6J4E0P4</accession>
<dbReference type="RefSeq" id="WP_111259693.1">
    <property type="nucleotide sequence ID" value="NZ_AP023189.1"/>
</dbReference>
<name>A0A6J4E0P4_9PSED</name>
<dbReference type="Proteomes" id="UP001054892">
    <property type="component" value="Unassembled WGS sequence"/>
</dbReference>
<dbReference type="EMBL" id="AP023189">
    <property type="protein sequence ID" value="BCG22929.1"/>
    <property type="molecule type" value="Genomic_DNA"/>
</dbReference>
<dbReference type="InterPro" id="IPR007420">
    <property type="entry name" value="DUF465"/>
</dbReference>
<reference evidence="1 3" key="1">
    <citation type="submission" date="2020-05" db="EMBL/GenBank/DDBJ databases">
        <title>Characterization of novel class B3 metallo-beta-lactamase from novel Pseudomonas species.</title>
        <authorList>
            <person name="Yamada K."/>
            <person name="Aoki K."/>
            <person name="Ishii Y."/>
        </authorList>
    </citation>
    <scope>NUCLEOTIDE SEQUENCE [LARGE SCALE GENOMIC DNA]</scope>
    <source>
        <strain evidence="1 3">TUM18999</strain>
        <strain evidence="2 4">TUM20286</strain>
    </source>
</reference>
<evidence type="ECO:0008006" key="5">
    <source>
        <dbReference type="Google" id="ProtNLM"/>
    </source>
</evidence>
<dbReference type="Pfam" id="PF04325">
    <property type="entry name" value="DUF465"/>
    <property type="match status" value="1"/>
</dbReference>
<keyword evidence="4" id="KW-1185">Reference proteome</keyword>
<evidence type="ECO:0000313" key="4">
    <source>
        <dbReference type="Proteomes" id="UP001054892"/>
    </source>
</evidence>
<evidence type="ECO:0000313" key="2">
    <source>
        <dbReference type="EMBL" id="GJN53384.1"/>
    </source>
</evidence>